<feature type="signal peptide" evidence="1">
    <location>
        <begin position="1"/>
        <end position="24"/>
    </location>
</feature>
<feature type="chain" id="PRO_5010689964" evidence="1">
    <location>
        <begin position="25"/>
        <end position="73"/>
    </location>
</feature>
<keyword evidence="3" id="KW-1185">Reference proteome</keyword>
<dbReference type="AlphaFoldDB" id="A0A1U9MBA2"/>
<dbReference type="KEGG" id="bapa:BBC0178_011040"/>
<dbReference type="RefSeq" id="WP_078039477.1">
    <property type="nucleotide sequence ID" value="NZ_CAXTKO020000001.1"/>
</dbReference>
<protein>
    <submittedName>
        <fullName evidence="2">Uncharacterized protein</fullName>
    </submittedName>
</protein>
<reference evidence="2 3" key="1">
    <citation type="submission" date="2016-11" db="EMBL/GenBank/DDBJ databases">
        <title>Comparative genomics of Bartonella apis.</title>
        <authorList>
            <person name="Engel P."/>
        </authorList>
    </citation>
    <scope>NUCLEOTIDE SEQUENCE [LARGE SCALE GENOMIC DNA]</scope>
    <source>
        <strain evidence="2 3">BBC0178</strain>
    </source>
</reference>
<dbReference type="Proteomes" id="UP000189660">
    <property type="component" value="Chromosome"/>
</dbReference>
<accession>A0A1U9MBA2</accession>
<gene>
    <name evidence="2" type="ORF">BBC0178_011040</name>
</gene>
<name>A0A1U9MBA2_9HYPH</name>
<sequence>MHYFAKILVLTSVLFAAMSVATTAKELTKETDAKKPYFHQSLPAMPKVSVPKTENIALKPYAGIDPIITGPRG</sequence>
<dbReference type="EMBL" id="CP015820">
    <property type="protein sequence ID" value="AQT42584.1"/>
    <property type="molecule type" value="Genomic_DNA"/>
</dbReference>
<evidence type="ECO:0000313" key="3">
    <source>
        <dbReference type="Proteomes" id="UP000189660"/>
    </source>
</evidence>
<organism evidence="2 3">
    <name type="scientific">Bartonella apihabitans</name>
    <dbReference type="NCBI Taxonomy" id="2750929"/>
    <lineage>
        <taxon>Bacteria</taxon>
        <taxon>Pseudomonadati</taxon>
        <taxon>Pseudomonadota</taxon>
        <taxon>Alphaproteobacteria</taxon>
        <taxon>Hyphomicrobiales</taxon>
        <taxon>Bartonellaceae</taxon>
        <taxon>Bartonella</taxon>
    </lineage>
</organism>
<evidence type="ECO:0000313" key="2">
    <source>
        <dbReference type="EMBL" id="AQT42584.1"/>
    </source>
</evidence>
<evidence type="ECO:0000256" key="1">
    <source>
        <dbReference type="SAM" id="SignalP"/>
    </source>
</evidence>
<proteinExistence type="predicted"/>
<dbReference type="GeneID" id="99981315"/>
<keyword evidence="1" id="KW-0732">Signal</keyword>
<dbReference type="OrthoDB" id="7926618at2"/>